<dbReference type="EMBL" id="BAAAMY010000004">
    <property type="protein sequence ID" value="GAA1915385.1"/>
    <property type="molecule type" value="Genomic_DNA"/>
</dbReference>
<evidence type="ECO:0000313" key="4">
    <source>
        <dbReference type="Proteomes" id="UP001501612"/>
    </source>
</evidence>
<protein>
    <submittedName>
        <fullName evidence="3">YibE/F family protein</fullName>
    </submittedName>
</protein>
<feature type="transmembrane region" description="Helical" evidence="2">
    <location>
        <begin position="406"/>
        <end position="428"/>
    </location>
</feature>
<feature type="transmembrane region" description="Helical" evidence="2">
    <location>
        <begin position="235"/>
        <end position="256"/>
    </location>
</feature>
<dbReference type="Proteomes" id="UP001501612">
    <property type="component" value="Unassembled WGS sequence"/>
</dbReference>
<comment type="caution">
    <text evidence="3">The sequence shown here is derived from an EMBL/GenBank/DDBJ whole genome shotgun (WGS) entry which is preliminary data.</text>
</comment>
<feature type="region of interest" description="Disordered" evidence="1">
    <location>
        <begin position="429"/>
        <end position="456"/>
    </location>
</feature>
<dbReference type="InterPro" id="IPR012507">
    <property type="entry name" value="YibE_F"/>
</dbReference>
<dbReference type="PANTHER" id="PTHR41771:SF1">
    <property type="entry name" value="MEMBRANE PROTEIN"/>
    <property type="match status" value="1"/>
</dbReference>
<keyword evidence="2" id="KW-0812">Transmembrane</keyword>
<keyword evidence="2" id="KW-1133">Transmembrane helix</keyword>
<feature type="transmembrane region" description="Helical" evidence="2">
    <location>
        <begin position="185"/>
        <end position="202"/>
    </location>
</feature>
<evidence type="ECO:0000256" key="2">
    <source>
        <dbReference type="SAM" id="Phobius"/>
    </source>
</evidence>
<feature type="transmembrane region" description="Helical" evidence="2">
    <location>
        <begin position="263"/>
        <end position="282"/>
    </location>
</feature>
<feature type="compositionally biased region" description="Gly residues" evidence="1">
    <location>
        <begin position="150"/>
        <end position="159"/>
    </location>
</feature>
<proteinExistence type="predicted"/>
<reference evidence="3 4" key="1">
    <citation type="journal article" date="2019" name="Int. J. Syst. Evol. Microbiol.">
        <title>The Global Catalogue of Microorganisms (GCM) 10K type strain sequencing project: providing services to taxonomists for standard genome sequencing and annotation.</title>
        <authorList>
            <consortium name="The Broad Institute Genomics Platform"/>
            <consortium name="The Broad Institute Genome Sequencing Center for Infectious Disease"/>
            <person name="Wu L."/>
            <person name="Ma J."/>
        </authorList>
    </citation>
    <scope>NUCLEOTIDE SEQUENCE [LARGE SCALE GENOMIC DNA]</scope>
    <source>
        <strain evidence="3 4">JCM 14046</strain>
    </source>
</reference>
<dbReference type="RefSeq" id="WP_344005918.1">
    <property type="nucleotide sequence ID" value="NZ_BAAAMY010000004.1"/>
</dbReference>
<name>A0ABN2P8J9_9ACTN</name>
<accession>A0ABN2P8J9</accession>
<dbReference type="Pfam" id="PF07907">
    <property type="entry name" value="YibE_F"/>
    <property type="match status" value="1"/>
</dbReference>
<keyword evidence="2" id="KW-0472">Membrane</keyword>
<feature type="region of interest" description="Disordered" evidence="1">
    <location>
        <begin position="144"/>
        <end position="166"/>
    </location>
</feature>
<feature type="transmembrane region" description="Helical" evidence="2">
    <location>
        <begin position="364"/>
        <end position="386"/>
    </location>
</feature>
<feature type="transmembrane region" description="Helical" evidence="2">
    <location>
        <begin position="28"/>
        <end position="48"/>
    </location>
</feature>
<feature type="transmembrane region" description="Helical" evidence="2">
    <location>
        <begin position="307"/>
        <end position="328"/>
    </location>
</feature>
<sequence length="456" mass="46711">MGGSHAHGHGSHGDVDEAVSVGRTARTVLVVSLVLAGLAALAGVGLLWPAEEDRPERVDFAQEGVTFPAAQVRAVGEPCPVVRADPNAPPTGGSTEPFPEGCNVLDVTVVDGDGAGDDISLQAPPYVARSGLRPDDTVQLIRIPTPGGAPADGGGGGEGAEPAVGSGLSPDGDASYGFSKVERDPPLLVLTVVFVVAVAVVARLRGILAMIGLGFAGAVVGWFMLPALLAGENGLLVALVGSAVIMYVVLYLAHGLSIRTSTALAGTLVGIAITTVIGLWGVESARLSGISDDTGELLLLYADGLDYQGLLTSAIIIAGLGVLNDVTITQSSAVWELRAAAPEMSRARLFSSGMRIGRDHIASTIYTIVFVYAGTALALLMLTSLYERPILEVITDEQVAEELVRTLASAIGLVLAVPITTAIAAATVRPRRGEEDDGGRRGARRAGRDASDPARG</sequence>
<evidence type="ECO:0000313" key="3">
    <source>
        <dbReference type="EMBL" id="GAA1915385.1"/>
    </source>
</evidence>
<evidence type="ECO:0000256" key="1">
    <source>
        <dbReference type="SAM" id="MobiDB-lite"/>
    </source>
</evidence>
<organism evidence="3 4">
    <name type="scientific">Nocardioides lentus</name>
    <dbReference type="NCBI Taxonomy" id="338077"/>
    <lineage>
        <taxon>Bacteria</taxon>
        <taxon>Bacillati</taxon>
        <taxon>Actinomycetota</taxon>
        <taxon>Actinomycetes</taxon>
        <taxon>Propionibacteriales</taxon>
        <taxon>Nocardioidaceae</taxon>
        <taxon>Nocardioides</taxon>
    </lineage>
</organism>
<feature type="transmembrane region" description="Helical" evidence="2">
    <location>
        <begin position="207"/>
        <end position="229"/>
    </location>
</feature>
<gene>
    <name evidence="3" type="ORF">GCM10009737_15990</name>
</gene>
<dbReference type="PANTHER" id="PTHR41771">
    <property type="entry name" value="MEMBRANE PROTEIN-RELATED"/>
    <property type="match status" value="1"/>
</dbReference>
<keyword evidence="4" id="KW-1185">Reference proteome</keyword>
<feature type="compositionally biased region" description="Basic and acidic residues" evidence="1">
    <location>
        <begin position="431"/>
        <end position="456"/>
    </location>
</feature>